<sequence length="313" mass="36859">MKLKNLLLVVSLIAGLIMSCGGKKEDKQEKSSQKYNEYVEFFNDIKMGKFDKFYDIYMEKFSDDNADFKIPDENSIKEIVGLGENVAYFEKRLEEMEKSLNKKPEFEVDKDLKEFLGAIKAKKEVMSEMINYYKNGEYKKDNFEKGKQLHLKYVDINKKAMGKYIPYTENMKKLMAKNREERLKDLKTKGLKAKYYMVKFIDDTDKFSNKLYESEEGEFAEEDVKELKELSQNLRKTYEEWVKVDAKNITEERYDLGEYNKLRGNAGMITDSADNIIKKIEAKSDDLYKLSENFSNGHQKLIIDYNKMIKAVK</sequence>
<dbReference type="InterPro" id="IPR024291">
    <property type="entry name" value="DUF3829"/>
</dbReference>
<keyword evidence="1" id="KW-0175">Coiled coil</keyword>
<evidence type="ECO:0008006" key="4">
    <source>
        <dbReference type="Google" id="ProtNLM"/>
    </source>
</evidence>
<dbReference type="Proteomes" id="UP000321606">
    <property type="component" value="Chromosome"/>
</dbReference>
<dbReference type="KEGG" id="lgo:JCM16774_1005"/>
<evidence type="ECO:0000313" key="2">
    <source>
        <dbReference type="EMBL" id="BBM36073.1"/>
    </source>
</evidence>
<dbReference type="EMBL" id="AP019822">
    <property type="protein sequence ID" value="BBM36073.1"/>
    <property type="molecule type" value="Genomic_DNA"/>
</dbReference>
<name>A0A510JDD0_9FUSO</name>
<evidence type="ECO:0000256" key="1">
    <source>
        <dbReference type="SAM" id="Coils"/>
    </source>
</evidence>
<dbReference type="Pfam" id="PF12889">
    <property type="entry name" value="DUF3829"/>
    <property type="match status" value="1"/>
</dbReference>
<organism evidence="2 3">
    <name type="scientific">Pseudoleptotrichia goodfellowii</name>
    <dbReference type="NCBI Taxonomy" id="157692"/>
    <lineage>
        <taxon>Bacteria</taxon>
        <taxon>Fusobacteriati</taxon>
        <taxon>Fusobacteriota</taxon>
        <taxon>Fusobacteriia</taxon>
        <taxon>Fusobacteriales</taxon>
        <taxon>Leptotrichiaceae</taxon>
        <taxon>Pseudoleptotrichia</taxon>
    </lineage>
</organism>
<proteinExistence type="predicted"/>
<gene>
    <name evidence="2" type="ORF">JCM16774_1005</name>
</gene>
<reference evidence="2 3" key="1">
    <citation type="submission" date="2019-07" db="EMBL/GenBank/DDBJ databases">
        <title>Complete Genome Sequence of Leptotrichia goodfellowii Strain JCM 16774.</title>
        <authorList>
            <person name="Watanabe S."/>
            <person name="Cui L."/>
        </authorList>
    </citation>
    <scope>NUCLEOTIDE SEQUENCE [LARGE SCALE GENOMIC DNA]</scope>
    <source>
        <strain evidence="2 3">JCM16774</strain>
    </source>
</reference>
<dbReference type="RefSeq" id="WP_026737477.1">
    <property type="nucleotide sequence ID" value="NZ_AP019822.1"/>
</dbReference>
<dbReference type="OrthoDB" id="82183at2"/>
<evidence type="ECO:0000313" key="3">
    <source>
        <dbReference type="Proteomes" id="UP000321606"/>
    </source>
</evidence>
<dbReference type="STRING" id="714315.GCA_000516535_00996"/>
<dbReference type="AlphaFoldDB" id="A0A510JDD0"/>
<dbReference type="PROSITE" id="PS51257">
    <property type="entry name" value="PROKAR_LIPOPROTEIN"/>
    <property type="match status" value="1"/>
</dbReference>
<protein>
    <recommendedName>
        <fullName evidence="4">DUF3829 domain-containing protein</fullName>
    </recommendedName>
</protein>
<accession>A0A510JDD0</accession>
<feature type="coiled-coil region" evidence="1">
    <location>
        <begin position="217"/>
        <end position="244"/>
    </location>
</feature>